<dbReference type="KEGG" id="maes:Ga0123461_1551"/>
<sequence>MGAKLRGKSIQVDFSYQGQRCRETLKLEPTKAHLLFAERKHATILHEIAIGTFDYRKHFPNSKRALQFSGSQSGTQLVKDALLSYLADKKIRIANSTYGSYETAVRCHLIPAFGQMRVEDLSTQVIRHWLGGLTTIKNKRINNVLIPLRAILDDAFADGSIDRNPMDRIKNLKVRTREPEPFDDVEQLAIVSAASDQGIANAIQFGFWTGLRIGELIALRWSDIDWRSDTVHIRHNNVRGLEKGTKTEAGNRSIDLLLPALKALQCQKKITFNQNDYVFHNPNTNRNWNDDIKFRKIAWEPTVKRAKIHYREPKQMRHTYASMMLTAGENIAWVSQQLGHTSIQTTLKRYARWIPKMNNGSGTKAVAMFSKSTQNDTILAQKKTEARKLPSLLHLYGGASGTRTPDTWIMIPPL</sequence>
<keyword evidence="7" id="KW-1185">Reference proteome</keyword>
<dbReference type="GO" id="GO:0015074">
    <property type="term" value="P:DNA integration"/>
    <property type="evidence" value="ECO:0007669"/>
    <property type="project" value="UniProtKB-KW"/>
</dbReference>
<evidence type="ECO:0000256" key="4">
    <source>
        <dbReference type="ARBA" id="ARBA00023172"/>
    </source>
</evidence>
<dbReference type="Pfam" id="PF00589">
    <property type="entry name" value="Phage_integrase"/>
    <property type="match status" value="1"/>
</dbReference>
<evidence type="ECO:0000313" key="6">
    <source>
        <dbReference type="EMBL" id="ATX79965.1"/>
    </source>
</evidence>
<dbReference type="PANTHER" id="PTHR30349:SF64">
    <property type="entry name" value="PROPHAGE INTEGRASE INTD-RELATED"/>
    <property type="match status" value="1"/>
</dbReference>
<reference evidence="6 7" key="1">
    <citation type="submission" date="2016-12" db="EMBL/GenBank/DDBJ databases">
        <title>Isolation and genomic insights into novel planktonic Zetaproteobacteria from stratified waters of the Chesapeake Bay.</title>
        <authorList>
            <person name="McAllister S.M."/>
            <person name="Kato S."/>
            <person name="Chan C.S."/>
            <person name="Chiu B.K."/>
            <person name="Field E.K."/>
        </authorList>
    </citation>
    <scope>NUCLEOTIDE SEQUENCE [LARGE SCALE GENOMIC DNA]</scope>
    <source>
        <strain evidence="6 7">CP-5</strain>
    </source>
</reference>
<keyword evidence="4" id="KW-0233">DNA recombination</keyword>
<dbReference type="SUPFAM" id="SSF56349">
    <property type="entry name" value="DNA breaking-rejoining enzymes"/>
    <property type="match status" value="1"/>
</dbReference>
<organism evidence="6 7">
    <name type="scientific">Mariprofundus aestuarium</name>
    <dbReference type="NCBI Taxonomy" id="1921086"/>
    <lineage>
        <taxon>Bacteria</taxon>
        <taxon>Pseudomonadati</taxon>
        <taxon>Pseudomonadota</taxon>
        <taxon>Candidatius Mariprofundia</taxon>
        <taxon>Mariprofundales</taxon>
        <taxon>Mariprofundaceae</taxon>
        <taxon>Mariprofundus</taxon>
    </lineage>
</organism>
<dbReference type="EMBL" id="CP018799">
    <property type="protein sequence ID" value="ATX79965.1"/>
    <property type="molecule type" value="Genomic_DNA"/>
</dbReference>
<dbReference type="InterPro" id="IPR004107">
    <property type="entry name" value="Integrase_SAM-like_N"/>
</dbReference>
<dbReference type="Gene3D" id="1.10.443.10">
    <property type="entry name" value="Intergrase catalytic core"/>
    <property type="match status" value="1"/>
</dbReference>
<dbReference type="Proteomes" id="UP000231701">
    <property type="component" value="Chromosome"/>
</dbReference>
<dbReference type="Pfam" id="PF12167">
    <property type="entry name" value="Arm-DNA-bind_2"/>
    <property type="match status" value="1"/>
</dbReference>
<gene>
    <name evidence="6" type="ORF">Ga0123461_1551</name>
</gene>
<dbReference type="InterPro" id="IPR002104">
    <property type="entry name" value="Integrase_catalytic"/>
</dbReference>
<evidence type="ECO:0000259" key="5">
    <source>
        <dbReference type="PROSITE" id="PS51898"/>
    </source>
</evidence>
<comment type="similarity">
    <text evidence="1">Belongs to the 'phage' integrase family.</text>
</comment>
<dbReference type="InterPro" id="IPR050090">
    <property type="entry name" value="Tyrosine_recombinase_XerCD"/>
</dbReference>
<dbReference type="InterPro" id="IPR011010">
    <property type="entry name" value="DNA_brk_join_enz"/>
</dbReference>
<dbReference type="PROSITE" id="PS51898">
    <property type="entry name" value="TYR_RECOMBINASE"/>
    <property type="match status" value="1"/>
</dbReference>
<dbReference type="InterPro" id="IPR022000">
    <property type="entry name" value="Min27-like_integrase_DNA_bind"/>
</dbReference>
<dbReference type="InterPro" id="IPR010998">
    <property type="entry name" value="Integrase_recombinase_N"/>
</dbReference>
<evidence type="ECO:0000256" key="3">
    <source>
        <dbReference type="ARBA" id="ARBA00023125"/>
    </source>
</evidence>
<keyword evidence="3" id="KW-0238">DNA-binding</keyword>
<dbReference type="AlphaFoldDB" id="A0A2K8KYA5"/>
<evidence type="ECO:0000256" key="2">
    <source>
        <dbReference type="ARBA" id="ARBA00022908"/>
    </source>
</evidence>
<protein>
    <submittedName>
        <fullName evidence="6">Integrase</fullName>
    </submittedName>
</protein>
<dbReference type="Pfam" id="PF14659">
    <property type="entry name" value="Phage_int_SAM_3"/>
    <property type="match status" value="1"/>
</dbReference>
<dbReference type="PANTHER" id="PTHR30349">
    <property type="entry name" value="PHAGE INTEGRASE-RELATED"/>
    <property type="match status" value="1"/>
</dbReference>
<proteinExistence type="inferred from homology"/>
<keyword evidence="2" id="KW-0229">DNA integration</keyword>
<accession>A0A2K8KYA5</accession>
<dbReference type="GO" id="GO:0003677">
    <property type="term" value="F:DNA binding"/>
    <property type="evidence" value="ECO:0007669"/>
    <property type="project" value="UniProtKB-KW"/>
</dbReference>
<name>A0A2K8KYA5_MARES</name>
<dbReference type="GO" id="GO:0006310">
    <property type="term" value="P:DNA recombination"/>
    <property type="evidence" value="ECO:0007669"/>
    <property type="project" value="UniProtKB-KW"/>
</dbReference>
<evidence type="ECO:0000313" key="7">
    <source>
        <dbReference type="Proteomes" id="UP000231701"/>
    </source>
</evidence>
<dbReference type="CDD" id="cd01189">
    <property type="entry name" value="INT_ICEBs1_C_like"/>
    <property type="match status" value="1"/>
</dbReference>
<dbReference type="Gene3D" id="1.10.150.130">
    <property type="match status" value="1"/>
</dbReference>
<dbReference type="InterPro" id="IPR013762">
    <property type="entry name" value="Integrase-like_cat_sf"/>
</dbReference>
<evidence type="ECO:0000256" key="1">
    <source>
        <dbReference type="ARBA" id="ARBA00008857"/>
    </source>
</evidence>
<feature type="domain" description="Tyr recombinase" evidence="5">
    <location>
        <begin position="177"/>
        <end position="363"/>
    </location>
</feature>